<dbReference type="SUPFAM" id="SSF52980">
    <property type="entry name" value="Restriction endonuclease-like"/>
    <property type="match status" value="1"/>
</dbReference>
<keyword evidence="3 10" id="KW-0227">DNA damage</keyword>
<dbReference type="EMBL" id="LXSF01000002">
    <property type="protein sequence ID" value="OAM17216.1"/>
    <property type="molecule type" value="Genomic_DNA"/>
</dbReference>
<keyword evidence="6 10" id="KW-0269">Exonuclease</keyword>
<dbReference type="Gene3D" id="3.40.50.300">
    <property type="entry name" value="P-loop containing nucleotide triphosphate hydrolases"/>
    <property type="match status" value="2"/>
</dbReference>
<dbReference type="PANTHER" id="PTHR30591">
    <property type="entry name" value="RECBCD ENZYME SUBUNIT RECC"/>
    <property type="match status" value="1"/>
</dbReference>
<evidence type="ECO:0000313" key="13">
    <source>
        <dbReference type="Proteomes" id="UP000078003"/>
    </source>
</evidence>
<dbReference type="GO" id="GO:0003678">
    <property type="term" value="F:DNA helicase activity"/>
    <property type="evidence" value="ECO:0007669"/>
    <property type="project" value="UniProtKB-UniRule"/>
</dbReference>
<evidence type="ECO:0000256" key="4">
    <source>
        <dbReference type="ARBA" id="ARBA00022801"/>
    </source>
</evidence>
<evidence type="ECO:0000256" key="1">
    <source>
        <dbReference type="ARBA" id="ARBA00022722"/>
    </source>
</evidence>
<evidence type="ECO:0000256" key="2">
    <source>
        <dbReference type="ARBA" id="ARBA00022741"/>
    </source>
</evidence>
<protein>
    <recommendedName>
        <fullName evidence="10">RecBCD enzyme subunit RecC</fullName>
    </recommendedName>
    <alternativeName>
        <fullName evidence="10">Exonuclease V subunit RecC</fullName>
        <shortName evidence="10">ExoV subunit RecC</shortName>
    </alternativeName>
    <alternativeName>
        <fullName evidence="10">Helicase/nuclease RecBCD subunit RecC</fullName>
    </alternativeName>
</protein>
<evidence type="ECO:0000256" key="5">
    <source>
        <dbReference type="ARBA" id="ARBA00022806"/>
    </source>
</evidence>
<keyword evidence="1 10" id="KW-0540">Nuclease</keyword>
<dbReference type="GO" id="GO:0008854">
    <property type="term" value="F:exodeoxyribonuclease V activity"/>
    <property type="evidence" value="ECO:0007669"/>
    <property type="project" value="InterPro"/>
</dbReference>
<dbReference type="GO" id="GO:0003677">
    <property type="term" value="F:DNA binding"/>
    <property type="evidence" value="ECO:0007669"/>
    <property type="project" value="UniProtKB-UniRule"/>
</dbReference>
<proteinExistence type="inferred from homology"/>
<gene>
    <name evidence="10" type="primary">recC</name>
    <name evidence="12" type="ORF">A7P85_02355</name>
</gene>
<comment type="subunit">
    <text evidence="10">Heterotrimer of RecB, RecC and RecD. All subunits contribute to DNA-binding.</text>
</comment>
<keyword evidence="4 10" id="KW-0378">Hydrolase</keyword>
<dbReference type="InterPro" id="IPR011335">
    <property type="entry name" value="Restrct_endonuc-II-like"/>
</dbReference>
<evidence type="ECO:0000256" key="6">
    <source>
        <dbReference type="ARBA" id="ARBA00022839"/>
    </source>
</evidence>
<comment type="similarity">
    <text evidence="10">Belongs to the RecC family.</text>
</comment>
<evidence type="ECO:0000256" key="8">
    <source>
        <dbReference type="ARBA" id="ARBA00023125"/>
    </source>
</evidence>
<evidence type="ECO:0000256" key="9">
    <source>
        <dbReference type="ARBA" id="ARBA00023204"/>
    </source>
</evidence>
<dbReference type="InterPro" id="IPR027417">
    <property type="entry name" value="P-loop_NTPase"/>
</dbReference>
<dbReference type="Gene3D" id="3.40.50.10930">
    <property type="match status" value="1"/>
</dbReference>
<keyword evidence="7 10" id="KW-0067">ATP-binding</keyword>
<keyword evidence="2 10" id="KW-0547">Nucleotide-binding</keyword>
<dbReference type="Proteomes" id="UP000078003">
    <property type="component" value="Unassembled WGS sequence"/>
</dbReference>
<dbReference type="InterPro" id="IPR013986">
    <property type="entry name" value="DExx_box_DNA_helicase_dom_sf"/>
</dbReference>
<name>A0A1A9RE14_EIKCO</name>
<dbReference type="HAMAP" id="MF_01486">
    <property type="entry name" value="RecC"/>
    <property type="match status" value="1"/>
</dbReference>
<keyword evidence="5 10" id="KW-0347">Helicase</keyword>
<comment type="caution">
    <text evidence="12">The sequence shown here is derived from an EMBL/GenBank/DDBJ whole genome shotgun (WGS) entry which is preliminary data.</text>
</comment>
<evidence type="ECO:0000313" key="12">
    <source>
        <dbReference type="EMBL" id="OAM17216.1"/>
    </source>
</evidence>
<evidence type="ECO:0000256" key="10">
    <source>
        <dbReference type="HAMAP-Rule" id="MF_01486"/>
    </source>
</evidence>
<dbReference type="Gene3D" id="1.10.10.160">
    <property type="match status" value="1"/>
</dbReference>
<dbReference type="GO" id="GO:0009338">
    <property type="term" value="C:exodeoxyribonuclease V complex"/>
    <property type="evidence" value="ECO:0007669"/>
    <property type="project" value="InterPro"/>
</dbReference>
<dbReference type="GO" id="GO:0005524">
    <property type="term" value="F:ATP binding"/>
    <property type="evidence" value="ECO:0007669"/>
    <property type="project" value="UniProtKB-UniRule"/>
</dbReference>
<organism evidence="12 13">
    <name type="scientific">Eikenella corrodens</name>
    <dbReference type="NCBI Taxonomy" id="539"/>
    <lineage>
        <taxon>Bacteria</taxon>
        <taxon>Pseudomonadati</taxon>
        <taxon>Pseudomonadota</taxon>
        <taxon>Betaproteobacteria</taxon>
        <taxon>Neisseriales</taxon>
        <taxon>Neisseriaceae</taxon>
        <taxon>Eikenella</taxon>
    </lineage>
</organism>
<dbReference type="Pfam" id="PF04257">
    <property type="entry name" value="Exonuc_V_gamma"/>
    <property type="match status" value="1"/>
</dbReference>
<dbReference type="InterPro" id="IPR041500">
    <property type="entry name" value="RecC_C"/>
</dbReference>
<reference evidence="13" key="1">
    <citation type="submission" date="2016-05" db="EMBL/GenBank/DDBJ databases">
        <title>Draft genome of Corynebacterium afermentans subsp. afermentans LCDC 88199T.</title>
        <authorList>
            <person name="Bernier A.-M."/>
            <person name="Bernard K."/>
        </authorList>
    </citation>
    <scope>NUCLEOTIDE SEQUENCE [LARGE SCALE GENOMIC DNA]</scope>
    <source>
        <strain evidence="13">NML01-0328</strain>
    </source>
</reference>
<dbReference type="InterPro" id="IPR006697">
    <property type="entry name" value="RecC"/>
</dbReference>
<dbReference type="RefSeq" id="WP_064104092.1">
    <property type="nucleotide sequence ID" value="NZ_LXSF01000002.1"/>
</dbReference>
<dbReference type="PANTHER" id="PTHR30591:SF1">
    <property type="entry name" value="RECBCD ENZYME SUBUNIT RECC"/>
    <property type="match status" value="1"/>
</dbReference>
<comment type="miscellaneous">
    <text evidence="10">In the RecBCD complex, RecB has a slow 3'-5' helicase, an exonuclease activity and loads RecA onto ssDNA, RecD has a fast 5'-3' helicase activity, while RecC stimulates the ATPase and processivity of the RecB helicase and contributes to recognition of the Chi site.</text>
</comment>
<dbReference type="SUPFAM" id="SSF52540">
    <property type="entry name" value="P-loop containing nucleoside triphosphate hydrolases"/>
    <property type="match status" value="2"/>
</dbReference>
<comment type="function">
    <text evidence="10">A helicase/nuclease that prepares dsDNA breaks (DSB) for recombinational DNA repair. Binds to DSBs and unwinds DNA via a highly rapid and processive ATP-dependent bidirectional helicase activity. Unwinds dsDNA until it encounters a Chi (crossover hotspot instigator) sequence from the 3' direction. Cuts ssDNA a few nucleotides 3' to the Chi site. The properties and activities of the enzyme are changed at Chi. The Chi-altered holoenzyme produces a long 3'-ssDNA overhang and facilitates RecA-binding to the ssDNA for homologous DNA recombination and repair. Holoenzyme degrades any linearized DNA that is unable to undergo homologous recombination. In the holoenzyme this subunit recognizes the wild-type Chi sequence, and when added to isolated RecB increases its ATP-dependent helicase processivity.</text>
</comment>
<evidence type="ECO:0000256" key="3">
    <source>
        <dbReference type="ARBA" id="ARBA00022763"/>
    </source>
</evidence>
<sequence>MLHLYSSNRLEFLAETAVALMQTSPPEAVFAPEEIVVQSQGMRRYLNHYLAERSGIAANLNFSLPAALSWQLTRRFLPDAPRLSPFAPEVLHWRLLPLLESADSALPAVLQGYLKSSTAAAYHLAGRLADVFDQYLVYRPHWLAQWEQGKLNGLGADEAWQATLWRTLAADTPATHRAAQHERLLGALNPARLPQRYLAFGISTLAPVYLDLLQALAEHTDVHLFAVNPSQQYWGDIQSPKRLAAQAEPAAEEAGHPLLSSLGKQGRDFFDRLAVSTRAMEQVELFPTPPESPSLLQRLQADIQLLRLPEKGSAQMDGSIVIQAAHSPLRELQILKEHLLRRLADNPELQPHHIAVLTPAVEDYLPFIHAVFGEAAPGSRALPYSVADVRLSRSQPLMLLAEQLIALMQSRFETERLLPLLDVQAVRRYWQIDATDAEFLRRSVAELNVHWGADAEMRANHGGSGKAFTWQQAAERSVLGWLLPEGEDALWQGVHPWPADFARQPAQAAWFVLLGKLREHHRRWQSPAPVEGWIERFRALLADAVGDTPAEADQAAWQQISQALAAWQEEATLAGYTAALPPDTACQHLSRFFGQSSEAAFLRGGITFCSMVPMRSLPFDTVCLLGLNDGKYPRQTPAPAFDLIARHPQSGDRSRRDDDRYLFLESLLSARSHLYLSYIGRDHLKDEAQAPSPLLSELIDTLAQMAGQSSADFAAAHVRQHPLQAFSTRYFVPQQDGESSAELSENGLSGNLSGLRQDYAQALNQPAAEAAPFIGETLPEAAAEPTVSLDSFLNFWSNPVRYWLRHTLQWKGPYADRPADSAEPYAIEHTDEVKQRYLDARRHREDFAQTEAKLQADSLLPAGLLGEILQEPERTAAKQLDSELLASPCEPDFPFRFEHGCHILAGSLTHLHQHGQIFYHAAKLKAPAEIRLWLQHLVYCAVHPKAKATHLVSLDSPQTLPPLPQAEAAEQLARWFDYYLLGQQQPLPFFPRTNLAAAKACTAKDLSAQGLPEAALKAARGKYRDSRDYPGQNQDREVAQVYGRDEDEPINSSLFARLVLELLAPLHLCIAPKESKGKKAG</sequence>
<evidence type="ECO:0000256" key="7">
    <source>
        <dbReference type="ARBA" id="ARBA00022840"/>
    </source>
</evidence>
<keyword evidence="9 10" id="KW-0234">DNA repair</keyword>
<dbReference type="AlphaFoldDB" id="A0A1A9RE14"/>
<dbReference type="PIRSF" id="PIRSF000980">
    <property type="entry name" value="RecC"/>
    <property type="match status" value="1"/>
</dbReference>
<feature type="domain" description="RecC C-terminal" evidence="11">
    <location>
        <begin position="786"/>
        <end position="1001"/>
    </location>
</feature>
<dbReference type="Pfam" id="PF17946">
    <property type="entry name" value="RecC_C"/>
    <property type="match status" value="1"/>
</dbReference>
<dbReference type="NCBIfam" id="TIGR01450">
    <property type="entry name" value="recC"/>
    <property type="match status" value="1"/>
</dbReference>
<dbReference type="GO" id="GO:0000724">
    <property type="term" value="P:double-strand break repair via homologous recombination"/>
    <property type="evidence" value="ECO:0007669"/>
    <property type="project" value="UniProtKB-UniRule"/>
</dbReference>
<keyword evidence="8 10" id="KW-0238">DNA-binding</keyword>
<evidence type="ECO:0000259" key="11">
    <source>
        <dbReference type="Pfam" id="PF17946"/>
    </source>
</evidence>
<accession>A0A1A9RE14</accession>